<dbReference type="Proteomes" id="UP000009175">
    <property type="component" value="Chromosome"/>
</dbReference>
<gene>
    <name evidence="2" type="ordered locus">Sama_0582</name>
</gene>
<name>A1S334_SHEAM</name>
<dbReference type="RefSeq" id="WP_011758700.1">
    <property type="nucleotide sequence ID" value="NC_008700.1"/>
</dbReference>
<proteinExistence type="predicted"/>
<keyword evidence="1" id="KW-0732">Signal</keyword>
<dbReference type="STRING" id="326297.Sama_0582"/>
<protein>
    <recommendedName>
        <fullName evidence="4">ABC-type phosphate transport system, periplasmic component</fullName>
    </recommendedName>
</protein>
<dbReference type="HOGENOM" id="CLU_124904_1_0_6"/>
<feature type="signal peptide" evidence="1">
    <location>
        <begin position="1"/>
        <end position="20"/>
    </location>
</feature>
<keyword evidence="3" id="KW-1185">Reference proteome</keyword>
<evidence type="ECO:0008006" key="4">
    <source>
        <dbReference type="Google" id="ProtNLM"/>
    </source>
</evidence>
<feature type="chain" id="PRO_5002636336" description="ABC-type phosphate transport system, periplasmic component" evidence="1">
    <location>
        <begin position="21"/>
        <end position="142"/>
    </location>
</feature>
<sequence length="142" mass="16182">MKRLIISLIAWLLVCFPVRADDALYVVVNTTNGIENLSHHEVVDIFMGRDRTFPDGNKVTVFDNSSDTETRALFYRQLVNRSLAQVSSYWARLQFSARVTQPREIGQRQALLELMNSTPSGITFVKSTELDPALKVVYKFDP</sequence>
<dbReference type="EMBL" id="CP000507">
    <property type="protein sequence ID" value="ABL98790.1"/>
    <property type="molecule type" value="Genomic_DNA"/>
</dbReference>
<evidence type="ECO:0000313" key="2">
    <source>
        <dbReference type="EMBL" id="ABL98790.1"/>
    </source>
</evidence>
<dbReference type="eggNOG" id="COG0226">
    <property type="taxonomic scope" value="Bacteria"/>
</dbReference>
<reference evidence="2 3" key="1">
    <citation type="submission" date="2006-12" db="EMBL/GenBank/DDBJ databases">
        <title>Complete sequence of Shewanella amazonensis SB2B.</title>
        <authorList>
            <consortium name="US DOE Joint Genome Institute"/>
            <person name="Copeland A."/>
            <person name="Lucas S."/>
            <person name="Lapidus A."/>
            <person name="Barry K."/>
            <person name="Detter J.C."/>
            <person name="Glavina del Rio T."/>
            <person name="Hammon N."/>
            <person name="Israni S."/>
            <person name="Dalin E."/>
            <person name="Tice H."/>
            <person name="Pitluck S."/>
            <person name="Munk A.C."/>
            <person name="Brettin T."/>
            <person name="Bruce D."/>
            <person name="Han C."/>
            <person name="Tapia R."/>
            <person name="Gilna P."/>
            <person name="Schmutz J."/>
            <person name="Larimer F."/>
            <person name="Land M."/>
            <person name="Hauser L."/>
            <person name="Kyrpides N."/>
            <person name="Mikhailova N."/>
            <person name="Fredrickson J."/>
            <person name="Richardson P."/>
        </authorList>
    </citation>
    <scope>NUCLEOTIDE SEQUENCE [LARGE SCALE GENOMIC DNA]</scope>
    <source>
        <strain evidence="3">ATCC BAA-1098 / SB2B</strain>
    </source>
</reference>
<dbReference type="KEGG" id="saz:Sama_0582"/>
<evidence type="ECO:0000313" key="3">
    <source>
        <dbReference type="Proteomes" id="UP000009175"/>
    </source>
</evidence>
<evidence type="ECO:0000256" key="1">
    <source>
        <dbReference type="SAM" id="SignalP"/>
    </source>
</evidence>
<accession>A1S334</accession>
<dbReference type="SUPFAM" id="SSF53850">
    <property type="entry name" value="Periplasmic binding protein-like II"/>
    <property type="match status" value="1"/>
</dbReference>
<dbReference type="Gene3D" id="3.40.190.10">
    <property type="entry name" value="Periplasmic binding protein-like II"/>
    <property type="match status" value="1"/>
</dbReference>
<dbReference type="OrthoDB" id="5368544at2"/>
<dbReference type="AlphaFoldDB" id="A1S334"/>
<organism evidence="2 3">
    <name type="scientific">Shewanella amazonensis (strain ATCC BAA-1098 / SB2B)</name>
    <dbReference type="NCBI Taxonomy" id="326297"/>
    <lineage>
        <taxon>Bacteria</taxon>
        <taxon>Pseudomonadati</taxon>
        <taxon>Pseudomonadota</taxon>
        <taxon>Gammaproteobacteria</taxon>
        <taxon>Alteromonadales</taxon>
        <taxon>Shewanellaceae</taxon>
        <taxon>Shewanella</taxon>
    </lineage>
</organism>